<reference evidence="2 3" key="1">
    <citation type="journal article" date="2019" name="Int. J. Syst. Evol. Microbiol.">
        <title>The Global Catalogue of Microorganisms (GCM) 10K type strain sequencing project: providing services to taxonomists for standard genome sequencing and annotation.</title>
        <authorList>
            <consortium name="The Broad Institute Genomics Platform"/>
            <consortium name="The Broad Institute Genome Sequencing Center for Infectious Disease"/>
            <person name="Wu L."/>
            <person name="Ma J."/>
        </authorList>
    </citation>
    <scope>NUCLEOTIDE SEQUENCE [LARGE SCALE GENOMIC DNA]</scope>
    <source>
        <strain evidence="2 3">JCM 9650</strain>
    </source>
</reference>
<feature type="compositionally biased region" description="Low complexity" evidence="1">
    <location>
        <begin position="67"/>
        <end position="80"/>
    </location>
</feature>
<gene>
    <name evidence="2" type="ORF">GCM10010478_29670</name>
</gene>
<dbReference type="Gene3D" id="1.10.10.10">
    <property type="entry name" value="Winged helix-like DNA-binding domain superfamily/Winged helix DNA-binding domain"/>
    <property type="match status" value="1"/>
</dbReference>
<evidence type="ECO:0000313" key="3">
    <source>
        <dbReference type="Proteomes" id="UP001501423"/>
    </source>
</evidence>
<evidence type="ECO:0008006" key="4">
    <source>
        <dbReference type="Google" id="ProtNLM"/>
    </source>
</evidence>
<proteinExistence type="predicted"/>
<evidence type="ECO:0000256" key="1">
    <source>
        <dbReference type="SAM" id="MobiDB-lite"/>
    </source>
</evidence>
<dbReference type="InterPro" id="IPR036388">
    <property type="entry name" value="WH-like_DNA-bd_sf"/>
</dbReference>
<dbReference type="SUPFAM" id="SSF46894">
    <property type="entry name" value="C-terminal effector domain of the bipartite response regulators"/>
    <property type="match status" value="1"/>
</dbReference>
<accession>A0ABN3WU80</accession>
<dbReference type="RefSeq" id="WP_189363471.1">
    <property type="nucleotide sequence ID" value="NZ_BAAAVA010000030.1"/>
</dbReference>
<dbReference type="EMBL" id="BAAAVA010000030">
    <property type="protein sequence ID" value="GAA2927034.1"/>
    <property type="molecule type" value="Genomic_DNA"/>
</dbReference>
<name>A0ABN3WU80_9ACTN</name>
<feature type="region of interest" description="Disordered" evidence="1">
    <location>
        <begin position="1"/>
        <end position="22"/>
    </location>
</feature>
<sequence length="80" mass="7856">MTAERVRPAHRASRTAPGGATPGEVAVQACAAAGAANAAAAARVGPTAETVKAKLRSVMGRWGPDPGGAAVAARRAGWLP</sequence>
<protein>
    <recommendedName>
        <fullName evidence="4">HTH luxR-type domain-containing protein</fullName>
    </recommendedName>
</protein>
<feature type="region of interest" description="Disordered" evidence="1">
    <location>
        <begin position="61"/>
        <end position="80"/>
    </location>
</feature>
<comment type="caution">
    <text evidence="2">The sequence shown here is derived from an EMBL/GenBank/DDBJ whole genome shotgun (WGS) entry which is preliminary data.</text>
</comment>
<evidence type="ECO:0000313" key="2">
    <source>
        <dbReference type="EMBL" id="GAA2927034.1"/>
    </source>
</evidence>
<keyword evidence="3" id="KW-1185">Reference proteome</keyword>
<dbReference type="InterPro" id="IPR016032">
    <property type="entry name" value="Sig_transdc_resp-reg_C-effctor"/>
</dbReference>
<dbReference type="Proteomes" id="UP001501423">
    <property type="component" value="Unassembled WGS sequence"/>
</dbReference>
<organism evidence="2 3">
    <name type="scientific">Streptomyces erythrogriseus</name>
    <dbReference type="NCBI Taxonomy" id="284027"/>
    <lineage>
        <taxon>Bacteria</taxon>
        <taxon>Bacillati</taxon>
        <taxon>Actinomycetota</taxon>
        <taxon>Actinomycetes</taxon>
        <taxon>Kitasatosporales</taxon>
        <taxon>Streptomycetaceae</taxon>
        <taxon>Streptomyces</taxon>
        <taxon>Streptomyces griseoincarnatus group</taxon>
    </lineage>
</organism>